<dbReference type="EMBL" id="ML211076">
    <property type="protein sequence ID" value="TFK89432.1"/>
    <property type="molecule type" value="Genomic_DNA"/>
</dbReference>
<sequence>MSDNTASSAGIALAALPAARSNLPRTPEATSRAPSAPRTPPTHAGNTTQPQPRPQPTTARGRAWRKVLELTGYAGQTSAQRDRWLLVRYLTVVVLSVSQVRILAPIIVIMVLTAVAGVRVSPFPQHPGQTELGACTILAAWNLIWMGRLVLKLYLESWLYIKRKRIRRLRREARRSTLPREHPATPAEHGPLGEPALTRMPSSSDAICPLSLQACHVLLLKLDPFIAIVWFFSAILVIYAHGSRCRVAAQAISAATYTILIVVYSHFVLTIIIPMIYTLMARRQVGRPTIQKLSRAEVDRIPLVLYIPPPPGDAPTSPITPLPQALSSPPLLPRPAPTPTRRRRFVFFRPPLKRRKTDNADVERGMEDSPANPAQDVDEWDQMFGPAMYPFVRLPENRATCGICLVEFEAPRRLNGRDKDADGGGDEHPTGGNSNDEAHELADMPRLDPGSDGTQITEVRVESPRPMDAGALQLADSDNSEAPEPLRLLGCGHVYHKDCIDQWLTQKSGRCPYCQARVEVPPPVRGRRSTWRRGTV</sequence>
<evidence type="ECO:0000256" key="1">
    <source>
        <dbReference type="ARBA" id="ARBA00022723"/>
    </source>
</evidence>
<dbReference type="Pfam" id="PF13639">
    <property type="entry name" value="zf-RING_2"/>
    <property type="match status" value="1"/>
</dbReference>
<organism evidence="8 9">
    <name type="scientific">Polyporus arcularius HHB13444</name>
    <dbReference type="NCBI Taxonomy" id="1314778"/>
    <lineage>
        <taxon>Eukaryota</taxon>
        <taxon>Fungi</taxon>
        <taxon>Dikarya</taxon>
        <taxon>Basidiomycota</taxon>
        <taxon>Agaricomycotina</taxon>
        <taxon>Agaricomycetes</taxon>
        <taxon>Polyporales</taxon>
        <taxon>Polyporaceae</taxon>
        <taxon>Polyporus</taxon>
    </lineage>
</organism>
<proteinExistence type="predicted"/>
<evidence type="ECO:0000256" key="6">
    <source>
        <dbReference type="SAM" id="Phobius"/>
    </source>
</evidence>
<keyword evidence="1" id="KW-0479">Metal-binding</keyword>
<dbReference type="InterPro" id="IPR053238">
    <property type="entry name" value="RING-H2_zinc_finger"/>
</dbReference>
<evidence type="ECO:0000313" key="8">
    <source>
        <dbReference type="EMBL" id="TFK89432.1"/>
    </source>
</evidence>
<feature type="region of interest" description="Disordered" evidence="5">
    <location>
        <begin position="356"/>
        <end position="377"/>
    </location>
</feature>
<dbReference type="InterPro" id="IPR013083">
    <property type="entry name" value="Znf_RING/FYVE/PHD"/>
</dbReference>
<dbReference type="InterPro" id="IPR001841">
    <property type="entry name" value="Znf_RING"/>
</dbReference>
<feature type="transmembrane region" description="Helical" evidence="6">
    <location>
        <begin position="225"/>
        <end position="242"/>
    </location>
</feature>
<evidence type="ECO:0000256" key="5">
    <source>
        <dbReference type="SAM" id="MobiDB-lite"/>
    </source>
</evidence>
<gene>
    <name evidence="8" type="ORF">K466DRAFT_27984</name>
</gene>
<dbReference type="Proteomes" id="UP000308197">
    <property type="component" value="Unassembled WGS sequence"/>
</dbReference>
<reference evidence="8 9" key="1">
    <citation type="journal article" date="2019" name="Nat. Ecol. Evol.">
        <title>Megaphylogeny resolves global patterns of mushroom evolution.</title>
        <authorList>
            <person name="Varga T."/>
            <person name="Krizsan K."/>
            <person name="Foldi C."/>
            <person name="Dima B."/>
            <person name="Sanchez-Garcia M."/>
            <person name="Sanchez-Ramirez S."/>
            <person name="Szollosi G.J."/>
            <person name="Szarkandi J.G."/>
            <person name="Papp V."/>
            <person name="Albert L."/>
            <person name="Andreopoulos W."/>
            <person name="Angelini C."/>
            <person name="Antonin V."/>
            <person name="Barry K.W."/>
            <person name="Bougher N.L."/>
            <person name="Buchanan P."/>
            <person name="Buyck B."/>
            <person name="Bense V."/>
            <person name="Catcheside P."/>
            <person name="Chovatia M."/>
            <person name="Cooper J."/>
            <person name="Damon W."/>
            <person name="Desjardin D."/>
            <person name="Finy P."/>
            <person name="Geml J."/>
            <person name="Haridas S."/>
            <person name="Hughes K."/>
            <person name="Justo A."/>
            <person name="Karasinski D."/>
            <person name="Kautmanova I."/>
            <person name="Kiss B."/>
            <person name="Kocsube S."/>
            <person name="Kotiranta H."/>
            <person name="LaButti K.M."/>
            <person name="Lechner B.E."/>
            <person name="Liimatainen K."/>
            <person name="Lipzen A."/>
            <person name="Lukacs Z."/>
            <person name="Mihaltcheva S."/>
            <person name="Morgado L.N."/>
            <person name="Niskanen T."/>
            <person name="Noordeloos M.E."/>
            <person name="Ohm R.A."/>
            <person name="Ortiz-Santana B."/>
            <person name="Ovrebo C."/>
            <person name="Racz N."/>
            <person name="Riley R."/>
            <person name="Savchenko A."/>
            <person name="Shiryaev A."/>
            <person name="Soop K."/>
            <person name="Spirin V."/>
            <person name="Szebenyi C."/>
            <person name="Tomsovsky M."/>
            <person name="Tulloss R.E."/>
            <person name="Uehling J."/>
            <person name="Grigoriev I.V."/>
            <person name="Vagvolgyi C."/>
            <person name="Papp T."/>
            <person name="Martin F.M."/>
            <person name="Miettinen O."/>
            <person name="Hibbett D.S."/>
            <person name="Nagy L.G."/>
        </authorList>
    </citation>
    <scope>NUCLEOTIDE SEQUENCE [LARGE SCALE GENOMIC DNA]</scope>
    <source>
        <strain evidence="8 9">HHB13444</strain>
    </source>
</reference>
<dbReference type="PROSITE" id="PS50089">
    <property type="entry name" value="ZF_RING_2"/>
    <property type="match status" value="1"/>
</dbReference>
<feature type="transmembrane region" description="Helical" evidence="6">
    <location>
        <begin position="138"/>
        <end position="161"/>
    </location>
</feature>
<dbReference type="InParanoid" id="A0A5C3PJD4"/>
<evidence type="ECO:0000256" key="3">
    <source>
        <dbReference type="ARBA" id="ARBA00022833"/>
    </source>
</evidence>
<dbReference type="PANTHER" id="PTHR14155:SF627">
    <property type="entry name" value="OS06G0192800 PROTEIN"/>
    <property type="match status" value="1"/>
</dbReference>
<feature type="compositionally biased region" description="Basic and acidic residues" evidence="5">
    <location>
        <begin position="436"/>
        <end position="446"/>
    </location>
</feature>
<keyword evidence="9" id="KW-1185">Reference proteome</keyword>
<keyword evidence="2 4" id="KW-0863">Zinc-finger</keyword>
<feature type="transmembrane region" description="Helical" evidence="6">
    <location>
        <begin position="89"/>
        <end position="118"/>
    </location>
</feature>
<keyword evidence="6" id="KW-0472">Membrane</keyword>
<keyword evidence="6" id="KW-1133">Transmembrane helix</keyword>
<dbReference type="SUPFAM" id="SSF57850">
    <property type="entry name" value="RING/U-box"/>
    <property type="match status" value="1"/>
</dbReference>
<keyword evidence="6" id="KW-0812">Transmembrane</keyword>
<dbReference type="AlphaFoldDB" id="A0A5C3PJD4"/>
<evidence type="ECO:0000259" key="7">
    <source>
        <dbReference type="PROSITE" id="PS50089"/>
    </source>
</evidence>
<evidence type="ECO:0000256" key="4">
    <source>
        <dbReference type="PROSITE-ProRule" id="PRU00175"/>
    </source>
</evidence>
<dbReference type="SMART" id="SM00184">
    <property type="entry name" value="RING"/>
    <property type="match status" value="1"/>
</dbReference>
<feature type="region of interest" description="Disordered" evidence="5">
    <location>
        <begin position="415"/>
        <end position="454"/>
    </location>
</feature>
<dbReference type="STRING" id="1314778.A0A5C3PJD4"/>
<keyword evidence="3" id="KW-0862">Zinc</keyword>
<dbReference type="PANTHER" id="PTHR14155">
    <property type="entry name" value="RING FINGER DOMAIN-CONTAINING"/>
    <property type="match status" value="1"/>
</dbReference>
<feature type="region of interest" description="Disordered" evidence="5">
    <location>
        <begin position="17"/>
        <end position="60"/>
    </location>
</feature>
<feature type="domain" description="RING-type" evidence="7">
    <location>
        <begin position="491"/>
        <end position="515"/>
    </location>
</feature>
<protein>
    <recommendedName>
        <fullName evidence="7">RING-type domain-containing protein</fullName>
    </recommendedName>
</protein>
<name>A0A5C3PJD4_9APHY</name>
<feature type="compositionally biased region" description="Basic and acidic residues" evidence="5">
    <location>
        <begin position="415"/>
        <end position="429"/>
    </location>
</feature>
<accession>A0A5C3PJD4</accession>
<feature type="compositionally biased region" description="Basic and acidic residues" evidence="5">
    <location>
        <begin position="357"/>
        <end position="367"/>
    </location>
</feature>
<evidence type="ECO:0000313" key="9">
    <source>
        <dbReference type="Proteomes" id="UP000308197"/>
    </source>
</evidence>
<dbReference type="GO" id="GO:0008270">
    <property type="term" value="F:zinc ion binding"/>
    <property type="evidence" value="ECO:0007669"/>
    <property type="project" value="UniProtKB-KW"/>
</dbReference>
<feature type="transmembrane region" description="Helical" evidence="6">
    <location>
        <begin position="254"/>
        <end position="277"/>
    </location>
</feature>
<evidence type="ECO:0000256" key="2">
    <source>
        <dbReference type="ARBA" id="ARBA00022771"/>
    </source>
</evidence>
<dbReference type="Gene3D" id="3.30.40.10">
    <property type="entry name" value="Zinc/RING finger domain, C3HC4 (zinc finger)"/>
    <property type="match status" value="1"/>
</dbReference>
<dbReference type="SMART" id="SM01197">
    <property type="entry name" value="FANCL_C"/>
    <property type="match status" value="1"/>
</dbReference>